<name>A0A834X7U9_9FABA</name>
<protein>
    <submittedName>
        <fullName evidence="1">Uncharacterized protein</fullName>
    </submittedName>
</protein>
<keyword evidence="2" id="KW-1185">Reference proteome</keyword>
<sequence length="25" mass="2800">MGKIVTPFIVDHDPVKIGRDPSIHK</sequence>
<evidence type="ECO:0000313" key="2">
    <source>
        <dbReference type="Proteomes" id="UP000634136"/>
    </source>
</evidence>
<proteinExistence type="predicted"/>
<reference evidence="1" key="1">
    <citation type="submission" date="2020-09" db="EMBL/GenBank/DDBJ databases">
        <title>Genome-Enabled Discovery of Anthraquinone Biosynthesis in Senna tora.</title>
        <authorList>
            <person name="Kang S.-H."/>
            <person name="Pandey R.P."/>
            <person name="Lee C.-M."/>
            <person name="Sim J.-S."/>
            <person name="Jeong J.-T."/>
            <person name="Choi B.-S."/>
            <person name="Jung M."/>
            <person name="Ginzburg D."/>
            <person name="Zhao K."/>
            <person name="Won S.Y."/>
            <person name="Oh T.-J."/>
            <person name="Yu Y."/>
            <person name="Kim N.-H."/>
            <person name="Lee O.R."/>
            <person name="Lee T.-H."/>
            <person name="Bashyal P."/>
            <person name="Kim T.-S."/>
            <person name="Lee W.-H."/>
            <person name="Kawkins C."/>
            <person name="Kim C.-K."/>
            <person name="Kim J.S."/>
            <person name="Ahn B.O."/>
            <person name="Rhee S.Y."/>
            <person name="Sohng J.K."/>
        </authorList>
    </citation>
    <scope>NUCLEOTIDE SEQUENCE</scope>
    <source>
        <tissue evidence="1">Leaf</tissue>
    </source>
</reference>
<accession>A0A834X7U9</accession>
<comment type="caution">
    <text evidence="1">The sequence shown here is derived from an EMBL/GenBank/DDBJ whole genome shotgun (WGS) entry which is preliminary data.</text>
</comment>
<gene>
    <name evidence="1" type="ORF">G2W53_008035</name>
</gene>
<dbReference type="EMBL" id="JAAIUW010000003">
    <property type="protein sequence ID" value="KAF7839553.1"/>
    <property type="molecule type" value="Genomic_DNA"/>
</dbReference>
<dbReference type="Proteomes" id="UP000634136">
    <property type="component" value="Unassembled WGS sequence"/>
</dbReference>
<organism evidence="1 2">
    <name type="scientific">Senna tora</name>
    <dbReference type="NCBI Taxonomy" id="362788"/>
    <lineage>
        <taxon>Eukaryota</taxon>
        <taxon>Viridiplantae</taxon>
        <taxon>Streptophyta</taxon>
        <taxon>Embryophyta</taxon>
        <taxon>Tracheophyta</taxon>
        <taxon>Spermatophyta</taxon>
        <taxon>Magnoliopsida</taxon>
        <taxon>eudicotyledons</taxon>
        <taxon>Gunneridae</taxon>
        <taxon>Pentapetalae</taxon>
        <taxon>rosids</taxon>
        <taxon>fabids</taxon>
        <taxon>Fabales</taxon>
        <taxon>Fabaceae</taxon>
        <taxon>Caesalpinioideae</taxon>
        <taxon>Cassia clade</taxon>
        <taxon>Senna</taxon>
    </lineage>
</organism>
<evidence type="ECO:0000313" key="1">
    <source>
        <dbReference type="EMBL" id="KAF7839553.1"/>
    </source>
</evidence>
<dbReference type="AlphaFoldDB" id="A0A834X7U9"/>